<protein>
    <submittedName>
        <fullName evidence="5">Uncharacterized protein</fullName>
    </submittedName>
</protein>
<dbReference type="Proteomes" id="UP000032180">
    <property type="component" value="Chromosome 1"/>
</dbReference>
<evidence type="ECO:0000256" key="4">
    <source>
        <dbReference type="SAM" id="MobiDB-lite"/>
    </source>
</evidence>
<dbReference type="InterPro" id="IPR031425">
    <property type="entry name" value="NPR1/NH1-interacting"/>
</dbReference>
<comment type="similarity">
    <text evidence="2">Belongs to the NPR1-interactor family.</text>
</comment>
<keyword evidence="6" id="KW-1185">Reference proteome</keyword>
<evidence type="ECO:0000313" key="5">
    <source>
        <dbReference type="EnsemblPlants" id="LPERR01G15160.1"/>
    </source>
</evidence>
<dbReference type="GO" id="GO:0005634">
    <property type="term" value="C:nucleus"/>
    <property type="evidence" value="ECO:0007669"/>
    <property type="project" value="UniProtKB-SubCell"/>
</dbReference>
<evidence type="ECO:0000256" key="3">
    <source>
        <dbReference type="ARBA" id="ARBA00023242"/>
    </source>
</evidence>
<comment type="subcellular location">
    <subcellularLocation>
        <location evidence="1">Nucleus</location>
    </subcellularLocation>
</comment>
<feature type="region of interest" description="Disordered" evidence="4">
    <location>
        <begin position="139"/>
        <end position="161"/>
    </location>
</feature>
<feature type="region of interest" description="Disordered" evidence="4">
    <location>
        <begin position="48"/>
        <end position="105"/>
    </location>
</feature>
<reference evidence="5" key="3">
    <citation type="submission" date="2015-04" db="UniProtKB">
        <authorList>
            <consortium name="EnsemblPlants"/>
        </authorList>
    </citation>
    <scope>IDENTIFICATION</scope>
</reference>
<sequence>MASRPPPEETASEEEQQQMERFYALLANVRAMRAMFKEAALPNCVVDGGNCREQQQRNKKRPRVETPWQPAFEMADFECDGGGSMSSTESAKATKGVKQDDDGYNCEKKGKVSAANYAAADEDDGEVVEGKPVAVVAGNGAGRAVDDDDRQELTAGPTDGA</sequence>
<dbReference type="PANTHER" id="PTHR33669:SF4">
    <property type="entry name" value="NRR REPRESSOR HOMOLOG 2"/>
    <property type="match status" value="1"/>
</dbReference>
<dbReference type="EnsemblPlants" id="LPERR01G15160.1">
    <property type="protein sequence ID" value="LPERR01G15160.1"/>
    <property type="gene ID" value="LPERR01G15160"/>
</dbReference>
<evidence type="ECO:0000256" key="2">
    <source>
        <dbReference type="ARBA" id="ARBA00009937"/>
    </source>
</evidence>
<name>A0A0D9V1F2_9ORYZ</name>
<accession>A0A0D9V1F2</accession>
<reference evidence="6" key="2">
    <citation type="submission" date="2013-12" db="EMBL/GenBank/DDBJ databases">
        <authorList>
            <person name="Yu Y."/>
            <person name="Lee S."/>
            <person name="de Baynast K."/>
            <person name="Wissotski M."/>
            <person name="Liu L."/>
            <person name="Talag J."/>
            <person name="Goicoechea J."/>
            <person name="Angelova A."/>
            <person name="Jetty R."/>
            <person name="Kudrna D."/>
            <person name="Golser W."/>
            <person name="Rivera L."/>
            <person name="Zhang J."/>
            <person name="Wing R."/>
        </authorList>
    </citation>
    <scope>NUCLEOTIDE SEQUENCE</scope>
</reference>
<dbReference type="AlphaFoldDB" id="A0A0D9V1F2"/>
<evidence type="ECO:0000256" key="1">
    <source>
        <dbReference type="ARBA" id="ARBA00004123"/>
    </source>
</evidence>
<dbReference type="PANTHER" id="PTHR33669">
    <property type="entry name" value="PROTEIN NEGATIVE REGULATOR OF RESISTANCE"/>
    <property type="match status" value="1"/>
</dbReference>
<keyword evidence="3" id="KW-0539">Nucleus</keyword>
<proteinExistence type="inferred from homology"/>
<dbReference type="GO" id="GO:0010112">
    <property type="term" value="P:regulation of systemic acquired resistance"/>
    <property type="evidence" value="ECO:0007669"/>
    <property type="project" value="InterPro"/>
</dbReference>
<evidence type="ECO:0000313" key="6">
    <source>
        <dbReference type="Proteomes" id="UP000032180"/>
    </source>
</evidence>
<dbReference type="Gramene" id="LPERR01G15160.1">
    <property type="protein sequence ID" value="LPERR01G15160.1"/>
    <property type="gene ID" value="LPERR01G15160"/>
</dbReference>
<dbReference type="HOGENOM" id="CLU_1654937_0_0_1"/>
<dbReference type="Pfam" id="PF15699">
    <property type="entry name" value="NPR1_interact"/>
    <property type="match status" value="1"/>
</dbReference>
<organism evidence="5 6">
    <name type="scientific">Leersia perrieri</name>
    <dbReference type="NCBI Taxonomy" id="77586"/>
    <lineage>
        <taxon>Eukaryota</taxon>
        <taxon>Viridiplantae</taxon>
        <taxon>Streptophyta</taxon>
        <taxon>Embryophyta</taxon>
        <taxon>Tracheophyta</taxon>
        <taxon>Spermatophyta</taxon>
        <taxon>Magnoliopsida</taxon>
        <taxon>Liliopsida</taxon>
        <taxon>Poales</taxon>
        <taxon>Poaceae</taxon>
        <taxon>BOP clade</taxon>
        <taxon>Oryzoideae</taxon>
        <taxon>Oryzeae</taxon>
        <taxon>Oryzinae</taxon>
        <taxon>Leersia</taxon>
    </lineage>
</organism>
<reference evidence="5 6" key="1">
    <citation type="submission" date="2012-08" db="EMBL/GenBank/DDBJ databases">
        <title>Oryza genome evolution.</title>
        <authorList>
            <person name="Wing R.A."/>
        </authorList>
    </citation>
    <scope>NUCLEOTIDE SEQUENCE</scope>
</reference>